<gene>
    <name evidence="3" type="ORF">JIN82_03490</name>
</gene>
<evidence type="ECO:0000259" key="2">
    <source>
        <dbReference type="Pfam" id="PF19029"/>
    </source>
</evidence>
<feature type="region of interest" description="Disordered" evidence="1">
    <location>
        <begin position="1"/>
        <end position="45"/>
    </location>
</feature>
<dbReference type="AlphaFoldDB" id="A0A8J7MCV4"/>
<sequence length="128" mass="14015">MDTTSTETEFVPEVPTTEPTSGKLDVAKEKARQIANEASDKAHELKASAAERAAHLKAIAEERSQHARAVAAERTAQLKQVSNEKIQQSRVKARECHASTEEYIRQHPTKSVLTALGVGFVVGLLIRK</sequence>
<feature type="compositionally biased region" description="Basic and acidic residues" evidence="1">
    <location>
        <begin position="25"/>
        <end position="45"/>
    </location>
</feature>
<evidence type="ECO:0000313" key="4">
    <source>
        <dbReference type="Proteomes" id="UP000624703"/>
    </source>
</evidence>
<name>A0A8J7MCV4_9BACT</name>
<keyword evidence="4" id="KW-1185">Reference proteome</keyword>
<dbReference type="EMBL" id="JAENIM010000020">
    <property type="protein sequence ID" value="MBK1790216.1"/>
    <property type="molecule type" value="Genomic_DNA"/>
</dbReference>
<feature type="compositionally biased region" description="Low complexity" evidence="1">
    <location>
        <begin position="1"/>
        <end position="21"/>
    </location>
</feature>
<dbReference type="Pfam" id="PF19029">
    <property type="entry name" value="DUF883_C"/>
    <property type="match status" value="1"/>
</dbReference>
<dbReference type="InterPro" id="IPR043605">
    <property type="entry name" value="DUF883_C"/>
</dbReference>
<reference evidence="3" key="1">
    <citation type="submission" date="2021-01" db="EMBL/GenBank/DDBJ databases">
        <title>Modified the classification status of verrucomicrobia.</title>
        <authorList>
            <person name="Feng X."/>
        </authorList>
    </citation>
    <scope>NUCLEOTIDE SEQUENCE</scope>
    <source>
        <strain evidence="3">_KCTC 22039</strain>
    </source>
</reference>
<dbReference type="RefSeq" id="WP_200310254.1">
    <property type="nucleotide sequence ID" value="NZ_JAENIM010000020.1"/>
</dbReference>
<comment type="caution">
    <text evidence="3">The sequence shown here is derived from an EMBL/GenBank/DDBJ whole genome shotgun (WGS) entry which is preliminary data.</text>
</comment>
<evidence type="ECO:0000313" key="3">
    <source>
        <dbReference type="EMBL" id="MBK1790216.1"/>
    </source>
</evidence>
<feature type="domain" description="DUF883" evidence="2">
    <location>
        <begin position="100"/>
        <end position="126"/>
    </location>
</feature>
<accession>A0A8J7MCV4</accession>
<evidence type="ECO:0000256" key="1">
    <source>
        <dbReference type="SAM" id="MobiDB-lite"/>
    </source>
</evidence>
<protein>
    <submittedName>
        <fullName evidence="3">DUF883 family protein</fullName>
    </submittedName>
</protein>
<proteinExistence type="predicted"/>
<dbReference type="Proteomes" id="UP000624703">
    <property type="component" value="Unassembled WGS sequence"/>
</dbReference>
<organism evidence="3 4">
    <name type="scientific">Persicirhabdus sediminis</name>
    <dbReference type="NCBI Taxonomy" id="454144"/>
    <lineage>
        <taxon>Bacteria</taxon>
        <taxon>Pseudomonadati</taxon>
        <taxon>Verrucomicrobiota</taxon>
        <taxon>Verrucomicrobiia</taxon>
        <taxon>Verrucomicrobiales</taxon>
        <taxon>Verrucomicrobiaceae</taxon>
        <taxon>Persicirhabdus</taxon>
    </lineage>
</organism>